<keyword evidence="3" id="KW-1185">Reference proteome</keyword>
<keyword evidence="1" id="KW-0175">Coiled coil</keyword>
<proteinExistence type="predicted"/>
<organism evidence="2 3">
    <name type="scientific">Caballeronia insecticola</name>
    <dbReference type="NCBI Taxonomy" id="758793"/>
    <lineage>
        <taxon>Bacteria</taxon>
        <taxon>Pseudomonadati</taxon>
        <taxon>Pseudomonadota</taxon>
        <taxon>Betaproteobacteria</taxon>
        <taxon>Burkholderiales</taxon>
        <taxon>Burkholderiaceae</taxon>
        <taxon>Caballeronia</taxon>
    </lineage>
</organism>
<name>R4WGE3_9BURK</name>
<reference evidence="2 3" key="1">
    <citation type="journal article" date="2013" name="Genome Announc.">
        <title>Complete Genome Sequence of Burkholderia sp. Strain RPE64, Bacterial Symbiont of the Bean Bug Riptortus pedestris.</title>
        <authorList>
            <person name="Shibata T.F."/>
            <person name="Maeda T."/>
            <person name="Nikoh N."/>
            <person name="Yamaguchi K."/>
            <person name="Oshima K."/>
            <person name="Hattori M."/>
            <person name="Nishiyama T."/>
            <person name="Hasebe M."/>
            <person name="Fukatsu T."/>
            <person name="Kikuchi Y."/>
            <person name="Shigenobu S."/>
        </authorList>
    </citation>
    <scope>NUCLEOTIDE SEQUENCE [LARGE SCALE GENOMIC DNA]</scope>
</reference>
<dbReference type="HOGENOM" id="CLU_064077_0_0_4"/>
<dbReference type="InterPro" id="IPR021350">
    <property type="entry name" value="DUF2968"/>
</dbReference>
<dbReference type="EMBL" id="AP013058">
    <property type="protein sequence ID" value="BAN22819.1"/>
    <property type="molecule type" value="Genomic_DNA"/>
</dbReference>
<feature type="coiled-coil region" evidence="1">
    <location>
        <begin position="144"/>
        <end position="220"/>
    </location>
</feature>
<reference evidence="2 3" key="2">
    <citation type="journal article" date="2018" name="Int. J. Syst. Evol. Microbiol.">
        <title>Burkholderia insecticola sp. nov., a gut symbiotic bacterium of the bean bug Riptortus pedestris.</title>
        <authorList>
            <person name="Takeshita K."/>
            <person name="Tamaki H."/>
            <person name="Ohbayashi T."/>
            <person name="Meng X.-Y."/>
            <person name="Sone T."/>
            <person name="Mitani Y."/>
            <person name="Peeters C."/>
            <person name="Kikuchi Y."/>
            <person name="Vandamme P."/>
        </authorList>
    </citation>
    <scope>NUCLEOTIDE SEQUENCE [LARGE SCALE GENOMIC DNA]</scope>
    <source>
        <strain evidence="2">RPE64</strain>
    </source>
</reference>
<dbReference type="AlphaFoldDB" id="R4WGE3"/>
<dbReference type="OrthoDB" id="9135325at2"/>
<accession>R4WGE3</accession>
<evidence type="ECO:0000256" key="1">
    <source>
        <dbReference type="SAM" id="Coils"/>
    </source>
</evidence>
<evidence type="ECO:0000313" key="3">
    <source>
        <dbReference type="Proteomes" id="UP000013966"/>
    </source>
</evidence>
<dbReference type="KEGG" id="buo:BRPE64_ACDS10650"/>
<gene>
    <name evidence="2" type="ORF">BRPE64_ACDS10650</name>
</gene>
<sequence length="239" mass="26855">MLATAPSFVLRKKSVHAIPDAIPSVVPDVHPQDVTPEEKIDAPSQATPIRPLRPLTGLSMQAGPKSLENAQIAEVEGLVEQSALVTFRTFHSFSYATSLLFHPRELAYYVVLYHESEVWRVLKASEIDTAEPAFRHFVEQAMRLAEAEMRRAFVEAQHEQIARQIAESEAEIERARVDRQRGTAQNQQVALKQQEVGKALAQLEGRSIASQVQLNKLQRRLHQLNADFKLNAPNGPQKR</sequence>
<dbReference type="Pfam" id="PF11180">
    <property type="entry name" value="DUF2968"/>
    <property type="match status" value="1"/>
</dbReference>
<evidence type="ECO:0000313" key="2">
    <source>
        <dbReference type="EMBL" id="BAN22819.1"/>
    </source>
</evidence>
<protein>
    <submittedName>
        <fullName evidence="2">Uncharacterized protein</fullName>
    </submittedName>
</protein>
<dbReference type="Proteomes" id="UP000013966">
    <property type="component" value="Chromosome 1"/>
</dbReference>
<dbReference type="PATRIC" id="fig|758793.3.peg.1066"/>